<evidence type="ECO:0000256" key="8">
    <source>
        <dbReference type="ARBA" id="ARBA00022840"/>
    </source>
</evidence>
<evidence type="ECO:0000256" key="5">
    <source>
        <dbReference type="ARBA" id="ARBA00022737"/>
    </source>
</evidence>
<gene>
    <name evidence="12" type="primary">ettA</name>
    <name evidence="14" type="ORF">C7Y72_03455</name>
</gene>
<dbReference type="SMART" id="SM00382">
    <property type="entry name" value="AAA"/>
    <property type="match status" value="2"/>
</dbReference>
<keyword evidence="6 12" id="KW-0547">Nucleotide-binding</keyword>
<comment type="caution">
    <text evidence="12">Lacks conserved residue(s) required for the propagation of feature annotation.</text>
</comment>
<dbReference type="PANTHER" id="PTHR43858">
    <property type="entry name" value="ENERGY-DEPENDENT TRANSLATIONAL THROTTLE PROTEIN ETTA"/>
    <property type="match status" value="1"/>
</dbReference>
<keyword evidence="5 12" id="KW-0677">Repeat</keyword>
<dbReference type="GO" id="GO:0019843">
    <property type="term" value="F:rRNA binding"/>
    <property type="evidence" value="ECO:0007669"/>
    <property type="project" value="UniProtKB-UniRule"/>
</dbReference>
<dbReference type="GO" id="GO:0005737">
    <property type="term" value="C:cytoplasm"/>
    <property type="evidence" value="ECO:0007669"/>
    <property type="project" value="UniProtKB-SubCell"/>
</dbReference>
<reference evidence="14 15" key="1">
    <citation type="submission" date="2018-03" db="EMBL/GenBank/DDBJ databases">
        <title>Aquarubrobacter algicola gen. nov., sp. nov., a novel actinobacterium isolated from shallow eutrophic lake during the end of cyanobacterial harmful algal blooms.</title>
        <authorList>
            <person name="Chun S.J."/>
        </authorList>
    </citation>
    <scope>NUCLEOTIDE SEQUENCE [LARGE SCALE GENOMIC DNA]</scope>
    <source>
        <strain evidence="14 15">Seoho-28</strain>
    </source>
</reference>
<dbReference type="AlphaFoldDB" id="A0A2T4UHQ8"/>
<comment type="domain">
    <text evidence="12">The P-site tRNA interaction motif (PtIM domain) probably interacts with the P-site tRNA(fMet) as well as the 23S rRNA.</text>
</comment>
<dbReference type="PROSITE" id="PS50893">
    <property type="entry name" value="ABC_TRANSPORTER_2"/>
    <property type="match status" value="2"/>
</dbReference>
<keyword evidence="8 12" id="KW-0067">ATP-binding</keyword>
<dbReference type="OrthoDB" id="3207002at2"/>
<evidence type="ECO:0000256" key="1">
    <source>
        <dbReference type="ARBA" id="ARBA00005868"/>
    </source>
</evidence>
<protein>
    <recommendedName>
        <fullName evidence="12">Energy-dependent translational throttle protein EttA</fullName>
        <ecNumber evidence="12">3.6.1.-</ecNumber>
    </recommendedName>
    <alternativeName>
        <fullName evidence="12">Translational regulatory factor EttA</fullName>
    </alternativeName>
</protein>
<dbReference type="EMBL" id="PYYB01000001">
    <property type="protein sequence ID" value="PTL58770.1"/>
    <property type="molecule type" value="Genomic_DNA"/>
</dbReference>
<sequence length="551" mass="61643">MSSQYVFQMMGVTKRYPPDKTVLNEVTLAFYPGAKIGVLGYNGAGKSSLLKIMAGIDDDYRGEAILGTNKTVGLLEQEPHLTPGSTVKECVEEGVAETKALLERFNELAANYSDETAKEFARLQEQIDAADAWSLDTQLEYAMDALRCPPPETIVDGLSGGERRRVALCRLLLQAPDLLLLDEPTNHLDAESVSWLERHLHDYKGAVVAVTHDRYFLDNVAGWILELEHGRAHPHEGNYTSWLEAKAKRMEMAKQQDKARERTLKAELEWVRTNPKGRRVKNKARLNRYDELVEAEKLVKFDEVTIHIPAGPRLGGNVIEAKNLTKSFGDKLLFEDLSFTLPPAGIIGVVGPNGAGKTTLFKMIAGQEQPDSGTVKLGDTVQLSYVDQARDALDPDKTVWEEISEGYDYIKVGKREMPSRQYVAGFNFRKGDQQQKVGTLSGGQRNRVHLAKLLRSGGNLLLLDEPTNDLDHETLQALESALVGFPGCAVIISHDRFFLDRICTHVLAFEGNSQVEWFEGNFEAYDEYRREKLGDAADRPHRIGYKKLTRN</sequence>
<evidence type="ECO:0000256" key="9">
    <source>
        <dbReference type="ARBA" id="ARBA00022845"/>
    </source>
</evidence>
<comment type="subcellular location">
    <subcellularLocation>
        <location evidence="12">Cytoplasm</location>
    </subcellularLocation>
    <text evidence="12">Associates with ribosomes and polysomes.</text>
</comment>
<comment type="similarity">
    <text evidence="1 12">Belongs to the ABC transporter superfamily. ABCF family. Translational throttle EttA subfamily.</text>
</comment>
<dbReference type="Proteomes" id="UP000240739">
    <property type="component" value="Unassembled WGS sequence"/>
</dbReference>
<dbReference type="GO" id="GO:0000049">
    <property type="term" value="F:tRNA binding"/>
    <property type="evidence" value="ECO:0007669"/>
    <property type="project" value="UniProtKB-UniRule"/>
</dbReference>
<dbReference type="PROSITE" id="PS00211">
    <property type="entry name" value="ABC_TRANSPORTER_1"/>
    <property type="match status" value="1"/>
</dbReference>
<proteinExistence type="inferred from homology"/>
<dbReference type="GO" id="GO:0005524">
    <property type="term" value="F:ATP binding"/>
    <property type="evidence" value="ECO:0007669"/>
    <property type="project" value="UniProtKB-UniRule"/>
</dbReference>
<keyword evidence="2 12" id="KW-0963">Cytoplasm</keyword>
<dbReference type="NCBIfam" id="TIGR03719">
    <property type="entry name" value="ABC_ABC_ChvD"/>
    <property type="match status" value="1"/>
</dbReference>
<evidence type="ECO:0000313" key="15">
    <source>
        <dbReference type="Proteomes" id="UP000240739"/>
    </source>
</evidence>
<keyword evidence="7 12" id="KW-0378">Hydrolase</keyword>
<feature type="domain" description="ABC transporter" evidence="13">
    <location>
        <begin position="319"/>
        <end position="536"/>
    </location>
</feature>
<dbReference type="InterPro" id="IPR003439">
    <property type="entry name" value="ABC_transporter-like_ATP-bd"/>
</dbReference>
<keyword evidence="3 12" id="KW-0820">tRNA-binding</keyword>
<comment type="domain">
    <text evidence="12">The arm domain is inserted in the first ABC transporter domain. Probably contacts ribosomal protein L1.</text>
</comment>
<evidence type="ECO:0000313" key="14">
    <source>
        <dbReference type="EMBL" id="PTL58770.1"/>
    </source>
</evidence>
<dbReference type="SUPFAM" id="SSF52540">
    <property type="entry name" value="P-loop containing nucleoside triphosphate hydrolases"/>
    <property type="match status" value="2"/>
</dbReference>
<name>A0A2T4UHQ8_9ACTN</name>
<dbReference type="CDD" id="cd03221">
    <property type="entry name" value="ABCF_EF-3"/>
    <property type="match status" value="2"/>
</dbReference>
<evidence type="ECO:0000256" key="3">
    <source>
        <dbReference type="ARBA" id="ARBA00022555"/>
    </source>
</evidence>
<dbReference type="GO" id="GO:0045900">
    <property type="term" value="P:negative regulation of translational elongation"/>
    <property type="evidence" value="ECO:0007669"/>
    <property type="project" value="UniProtKB-UniRule"/>
</dbReference>
<keyword evidence="4 12" id="KW-0699">rRNA-binding</keyword>
<keyword evidence="9 12" id="KW-0810">Translation regulation</keyword>
<keyword evidence="10 12" id="KW-0694">RNA-binding</keyword>
<evidence type="ECO:0000256" key="2">
    <source>
        <dbReference type="ARBA" id="ARBA00022490"/>
    </source>
</evidence>
<evidence type="ECO:0000256" key="4">
    <source>
        <dbReference type="ARBA" id="ARBA00022730"/>
    </source>
</evidence>
<dbReference type="NCBIfam" id="NF008775">
    <property type="entry name" value="PRK11819.1"/>
    <property type="match status" value="1"/>
</dbReference>
<dbReference type="Pfam" id="PF00005">
    <property type="entry name" value="ABC_tran"/>
    <property type="match status" value="2"/>
</dbReference>
<comment type="catalytic activity">
    <reaction evidence="12">
        <text>ATP + H2O = ADP + phosphate + H(+)</text>
        <dbReference type="Rhea" id="RHEA:13065"/>
        <dbReference type="ChEBI" id="CHEBI:15377"/>
        <dbReference type="ChEBI" id="CHEBI:15378"/>
        <dbReference type="ChEBI" id="CHEBI:30616"/>
        <dbReference type="ChEBI" id="CHEBI:43474"/>
        <dbReference type="ChEBI" id="CHEBI:456216"/>
    </reaction>
</comment>
<dbReference type="RefSeq" id="WP_107567207.1">
    <property type="nucleotide sequence ID" value="NZ_PYYB01000001.1"/>
</dbReference>
<evidence type="ECO:0000256" key="12">
    <source>
        <dbReference type="HAMAP-Rule" id="MF_00847"/>
    </source>
</evidence>
<dbReference type="InterPro" id="IPR027417">
    <property type="entry name" value="P-loop_NTPase"/>
</dbReference>
<comment type="subunit">
    <text evidence="12">Monomer. Probably contacts ribosomal proteins L1, L5, L33 and S7, the 16S and 23S rRNA and the P-site containing tRNA(fMet).</text>
</comment>
<accession>A0A2T4UHQ8</accession>
<dbReference type="InterPro" id="IPR003593">
    <property type="entry name" value="AAA+_ATPase"/>
</dbReference>
<dbReference type="PANTHER" id="PTHR43858:SF1">
    <property type="entry name" value="ABC TRANSPORTER-RELATED PROTEIN"/>
    <property type="match status" value="1"/>
</dbReference>
<dbReference type="GO" id="GO:0006412">
    <property type="term" value="P:translation"/>
    <property type="evidence" value="ECO:0007669"/>
    <property type="project" value="UniProtKB-KW"/>
</dbReference>
<dbReference type="InterPro" id="IPR032781">
    <property type="entry name" value="ABC_tran_Xtn"/>
</dbReference>
<organism evidence="14 15">
    <name type="scientific">Paraconexibacter algicola</name>
    <dbReference type="NCBI Taxonomy" id="2133960"/>
    <lineage>
        <taxon>Bacteria</taxon>
        <taxon>Bacillati</taxon>
        <taxon>Actinomycetota</taxon>
        <taxon>Thermoleophilia</taxon>
        <taxon>Solirubrobacterales</taxon>
        <taxon>Paraconexibacteraceae</taxon>
        <taxon>Paraconexibacter</taxon>
    </lineage>
</organism>
<comment type="function">
    <text evidence="12">A translation factor that gates the progression of the 70S ribosomal initiation complex (IC, containing tRNA(fMet) in the P-site) into the translation elongation cycle by using a mechanism sensitive to the ATP/ADP ratio. Binds to the 70S ribosome E-site where it modulates the state of the translating ribosome during subunit translocation. ATP hydrolysis probably frees it from the ribosome, which can enter the elongation phase.</text>
</comment>
<dbReference type="FunFam" id="3.40.50.300:FF:000011">
    <property type="entry name" value="Putative ABC transporter ATP-binding component"/>
    <property type="match status" value="1"/>
</dbReference>
<dbReference type="FunFam" id="3.40.50.300:FF:000183">
    <property type="entry name" value="ABC transporter ATP-binding protein yjjK"/>
    <property type="match status" value="1"/>
</dbReference>
<feature type="region of interest" description="PtIM" evidence="12">
    <location>
        <begin position="237"/>
        <end position="317"/>
    </location>
</feature>
<evidence type="ECO:0000256" key="7">
    <source>
        <dbReference type="ARBA" id="ARBA00022801"/>
    </source>
</evidence>
<evidence type="ECO:0000259" key="13">
    <source>
        <dbReference type="PROSITE" id="PS50893"/>
    </source>
</evidence>
<dbReference type="GO" id="GO:0016887">
    <property type="term" value="F:ATP hydrolysis activity"/>
    <property type="evidence" value="ECO:0007669"/>
    <property type="project" value="UniProtKB-UniRule"/>
</dbReference>
<dbReference type="HAMAP" id="MF_00847">
    <property type="entry name" value="EttA"/>
    <property type="match status" value="1"/>
</dbReference>
<comment type="caution">
    <text evidence="14">The sequence shown here is derived from an EMBL/GenBank/DDBJ whole genome shotgun (WGS) entry which is preliminary data.</text>
</comment>
<dbReference type="InterPro" id="IPR017871">
    <property type="entry name" value="ABC_transporter-like_CS"/>
</dbReference>
<dbReference type="EC" id="3.6.1.-" evidence="12"/>
<feature type="binding site" evidence="12">
    <location>
        <begin position="40"/>
        <end position="47"/>
    </location>
    <ligand>
        <name>ATP</name>
        <dbReference type="ChEBI" id="CHEBI:30616"/>
        <label>1</label>
    </ligand>
</feature>
<evidence type="ECO:0000256" key="6">
    <source>
        <dbReference type="ARBA" id="ARBA00022741"/>
    </source>
</evidence>
<dbReference type="Pfam" id="PF12848">
    <property type="entry name" value="ABC_tran_Xtn"/>
    <property type="match status" value="1"/>
</dbReference>
<evidence type="ECO:0000256" key="10">
    <source>
        <dbReference type="ARBA" id="ARBA00022884"/>
    </source>
</evidence>
<evidence type="ECO:0000256" key="11">
    <source>
        <dbReference type="ARBA" id="ARBA00022917"/>
    </source>
</evidence>
<keyword evidence="11 12" id="KW-0648">Protein biosynthesis</keyword>
<feature type="domain" description="ABC transporter" evidence="13">
    <location>
        <begin position="7"/>
        <end position="254"/>
    </location>
</feature>
<keyword evidence="15" id="KW-1185">Reference proteome</keyword>
<feature type="binding site" evidence="12">
    <location>
        <begin position="351"/>
        <end position="358"/>
    </location>
    <ligand>
        <name>ATP</name>
        <dbReference type="ChEBI" id="CHEBI:30616"/>
        <label>2</label>
    </ligand>
</feature>
<dbReference type="InterPro" id="IPR022374">
    <property type="entry name" value="EttA"/>
</dbReference>
<dbReference type="GO" id="GO:0043022">
    <property type="term" value="F:ribosome binding"/>
    <property type="evidence" value="ECO:0007669"/>
    <property type="project" value="UniProtKB-UniRule"/>
</dbReference>
<dbReference type="Gene3D" id="3.40.50.300">
    <property type="entry name" value="P-loop containing nucleotide triphosphate hydrolases"/>
    <property type="match status" value="2"/>
</dbReference>